<organism evidence="2 3">
    <name type="scientific">Thielaviopsis punctulata</name>
    <dbReference type="NCBI Taxonomy" id="72032"/>
    <lineage>
        <taxon>Eukaryota</taxon>
        <taxon>Fungi</taxon>
        <taxon>Dikarya</taxon>
        <taxon>Ascomycota</taxon>
        <taxon>Pezizomycotina</taxon>
        <taxon>Sordariomycetes</taxon>
        <taxon>Hypocreomycetidae</taxon>
        <taxon>Microascales</taxon>
        <taxon>Ceratocystidaceae</taxon>
        <taxon>Thielaviopsis</taxon>
    </lineage>
</organism>
<dbReference type="Gene3D" id="1.25.10.10">
    <property type="entry name" value="Leucine-rich Repeat Variant"/>
    <property type="match status" value="1"/>
</dbReference>
<protein>
    <recommendedName>
        <fullName evidence="4">Nucleotide exchange factor SIL1</fullName>
    </recommendedName>
</protein>
<proteinExistence type="predicted"/>
<name>A0A0F4ZBS5_9PEZI</name>
<reference evidence="2 3" key="1">
    <citation type="submission" date="2015-03" db="EMBL/GenBank/DDBJ databases">
        <authorList>
            <person name="Radwan O."/>
            <person name="Al-Naeli F.A."/>
            <person name="Rendon G.A."/>
            <person name="Fields C."/>
        </authorList>
    </citation>
    <scope>NUCLEOTIDE SEQUENCE [LARGE SCALE GENOMIC DNA]</scope>
    <source>
        <strain evidence="2">CR-DP1</strain>
    </source>
</reference>
<dbReference type="Proteomes" id="UP000033483">
    <property type="component" value="Unassembled WGS sequence"/>
</dbReference>
<evidence type="ECO:0000313" key="2">
    <source>
        <dbReference type="EMBL" id="KKA27303.1"/>
    </source>
</evidence>
<feature type="signal peptide" evidence="1">
    <location>
        <begin position="1"/>
        <end position="28"/>
    </location>
</feature>
<evidence type="ECO:0000313" key="3">
    <source>
        <dbReference type="Proteomes" id="UP000033483"/>
    </source>
</evidence>
<feature type="chain" id="PRO_5002482499" description="Nucleotide exchange factor SIL1" evidence="1">
    <location>
        <begin position="29"/>
        <end position="430"/>
    </location>
</feature>
<dbReference type="AlphaFoldDB" id="A0A0F4ZBS5"/>
<dbReference type="InterPro" id="IPR011989">
    <property type="entry name" value="ARM-like"/>
</dbReference>
<keyword evidence="1" id="KW-0732">Signal</keyword>
<comment type="caution">
    <text evidence="2">The sequence shown here is derived from an EMBL/GenBank/DDBJ whole genome shotgun (WGS) entry which is preliminary data.</text>
</comment>
<evidence type="ECO:0000256" key="1">
    <source>
        <dbReference type="SAM" id="SignalP"/>
    </source>
</evidence>
<gene>
    <name evidence="2" type="ORF">TD95_003996</name>
</gene>
<evidence type="ECO:0008006" key="4">
    <source>
        <dbReference type="Google" id="ProtNLM"/>
    </source>
</evidence>
<dbReference type="EMBL" id="LAEV01001792">
    <property type="protein sequence ID" value="KKA27303.1"/>
    <property type="molecule type" value="Genomic_DNA"/>
</dbReference>
<dbReference type="OrthoDB" id="448649at2759"/>
<sequence>MHHRRQKRSIPTALGASLLLAFTSRALAAVPSPASESSATSSLICHTGNPAECYPKVFEPTDEFQAVREDQDLPPGLHVRMNIYTGLKEAKIYHPEEDTDAGSSAVAVDAAGAVLVVDHPEAQAEDIPSDGPMQGYYNPGTNLAKKAMPQCTAIFDALAKLHAGDVTEGNAELDAALESLKDISHDVFYGELMLTDYDTTAALMCFSFDPASAGISPALYPRDHMASYILAGALQNNPKALNEVMEKWERLSAHTCGAGRAPLGKKVFNQPLIAAVVDAEAVGDSQRAVEVAHKARSMVSLYSGLLQSPSFRAQFLAAGGMRHLLQLLLREETELKTAQRRAGQVVMDTFLDEDMGAKRGQWPLQAPLVGKEAETVCLAKETETSERCWDFHVERIMKKNKKDENHWSKALHEALKQERKLSGVPGKEEL</sequence>
<accession>A0A0F4ZBS5</accession>
<keyword evidence="3" id="KW-1185">Reference proteome</keyword>